<reference evidence="7" key="1">
    <citation type="journal article" date="2021" name="Nat. Commun.">
        <title>Genetic determinants of endophytism in the Arabidopsis root mycobiome.</title>
        <authorList>
            <person name="Mesny F."/>
            <person name="Miyauchi S."/>
            <person name="Thiergart T."/>
            <person name="Pickel B."/>
            <person name="Atanasova L."/>
            <person name="Karlsson M."/>
            <person name="Huettel B."/>
            <person name="Barry K.W."/>
            <person name="Haridas S."/>
            <person name="Chen C."/>
            <person name="Bauer D."/>
            <person name="Andreopoulos W."/>
            <person name="Pangilinan J."/>
            <person name="LaButti K."/>
            <person name="Riley R."/>
            <person name="Lipzen A."/>
            <person name="Clum A."/>
            <person name="Drula E."/>
            <person name="Henrissat B."/>
            <person name="Kohler A."/>
            <person name="Grigoriev I.V."/>
            <person name="Martin F.M."/>
            <person name="Hacquard S."/>
        </authorList>
    </citation>
    <scope>NUCLEOTIDE SEQUENCE</scope>
    <source>
        <strain evidence="7">MPI-CAGE-AT-0016</strain>
    </source>
</reference>
<keyword evidence="2" id="KW-0285">Flavoprotein</keyword>
<dbReference type="GO" id="GO:0071949">
    <property type="term" value="F:FAD binding"/>
    <property type="evidence" value="ECO:0007669"/>
    <property type="project" value="InterPro"/>
</dbReference>
<keyword evidence="4" id="KW-0560">Oxidoreductase</keyword>
<evidence type="ECO:0000313" key="7">
    <source>
        <dbReference type="EMBL" id="KAH7367841.1"/>
    </source>
</evidence>
<dbReference type="PANTHER" id="PTHR13789:SF309">
    <property type="entry name" value="PUTATIVE (AFU_ORTHOLOGUE AFUA_6G14510)-RELATED"/>
    <property type="match status" value="1"/>
</dbReference>
<name>A0A8K0TLM9_9PEZI</name>
<sequence>MSLKNLAMATPERKTIAIIGAAIAGPTLALHILSHPILRTRYRPLLFDAAPAPGTDPSRRLRAGASVCLFASGIFPLRHLGLDAAISARGFECDDVVVWQGAERLNAQRRAMRSRELDTGVWYFERSELQALLLEKLAEIGGEDVGWRKKATGFEQVDGRMKVDFDDGTDVSADILVGADGGYSAVRRHILQTRNPATAEERWLPDFMGMTGIYGVSDAAETTSATAAFADTHAIWLDRGFLATGPCPAGRTRWDLIIPEAQPPPAHKAAAGALKPKRDVPPWSSNILPSQYPLADTIAMLEKHEHVPHPYAGTLGDLVRSADRIIHTPLRQRVWRAEEIQAGNAVLIGDASRLLLPTSGSGTGFAVEDATVLADLLVKYADADDGLRLALEEYAQLRVPRSSKMAAMSNLAGRFALGEAWYYRFLRYYMYKWMPSKEYHKDGSKPGKDPWPVDARYTIRDAPGEGAAK</sequence>
<comment type="caution">
    <text evidence="7">The sequence shown here is derived from an EMBL/GenBank/DDBJ whole genome shotgun (WGS) entry which is preliminary data.</text>
</comment>
<dbReference type="SUPFAM" id="SSF51905">
    <property type="entry name" value="FAD/NAD(P)-binding domain"/>
    <property type="match status" value="1"/>
</dbReference>
<proteinExistence type="inferred from homology"/>
<dbReference type="Proteomes" id="UP000813385">
    <property type="component" value="Unassembled WGS sequence"/>
</dbReference>
<dbReference type="EMBL" id="JAGPXD010000002">
    <property type="protein sequence ID" value="KAH7367841.1"/>
    <property type="molecule type" value="Genomic_DNA"/>
</dbReference>
<dbReference type="GO" id="GO:0004497">
    <property type="term" value="F:monooxygenase activity"/>
    <property type="evidence" value="ECO:0007669"/>
    <property type="project" value="UniProtKB-KW"/>
</dbReference>
<dbReference type="InterPro" id="IPR002938">
    <property type="entry name" value="FAD-bd"/>
</dbReference>
<gene>
    <name evidence="7" type="ORF">B0T11DRAFT_326076</name>
</gene>
<evidence type="ECO:0000256" key="1">
    <source>
        <dbReference type="ARBA" id="ARBA00007992"/>
    </source>
</evidence>
<dbReference type="OrthoDB" id="16820at2759"/>
<keyword evidence="3" id="KW-0274">FAD</keyword>
<dbReference type="PANTHER" id="PTHR13789">
    <property type="entry name" value="MONOOXYGENASE"/>
    <property type="match status" value="1"/>
</dbReference>
<keyword evidence="5" id="KW-0503">Monooxygenase</keyword>
<dbReference type="Pfam" id="PF01494">
    <property type="entry name" value="FAD_binding_3"/>
    <property type="match status" value="2"/>
</dbReference>
<accession>A0A8K0TLM9</accession>
<evidence type="ECO:0000259" key="6">
    <source>
        <dbReference type="Pfam" id="PF01494"/>
    </source>
</evidence>
<evidence type="ECO:0000256" key="3">
    <source>
        <dbReference type="ARBA" id="ARBA00022827"/>
    </source>
</evidence>
<feature type="domain" description="FAD-binding" evidence="6">
    <location>
        <begin position="77"/>
        <end position="193"/>
    </location>
</feature>
<organism evidence="7 8">
    <name type="scientific">Plectosphaerella cucumerina</name>
    <dbReference type="NCBI Taxonomy" id="40658"/>
    <lineage>
        <taxon>Eukaryota</taxon>
        <taxon>Fungi</taxon>
        <taxon>Dikarya</taxon>
        <taxon>Ascomycota</taxon>
        <taxon>Pezizomycotina</taxon>
        <taxon>Sordariomycetes</taxon>
        <taxon>Hypocreomycetidae</taxon>
        <taxon>Glomerellales</taxon>
        <taxon>Plectosphaerellaceae</taxon>
        <taxon>Plectosphaerella</taxon>
    </lineage>
</organism>
<evidence type="ECO:0000256" key="5">
    <source>
        <dbReference type="ARBA" id="ARBA00023033"/>
    </source>
</evidence>
<dbReference type="Gene3D" id="3.50.50.60">
    <property type="entry name" value="FAD/NAD(P)-binding domain"/>
    <property type="match status" value="1"/>
</dbReference>
<dbReference type="InterPro" id="IPR036188">
    <property type="entry name" value="FAD/NAD-bd_sf"/>
</dbReference>
<evidence type="ECO:0000313" key="8">
    <source>
        <dbReference type="Proteomes" id="UP000813385"/>
    </source>
</evidence>
<evidence type="ECO:0000256" key="2">
    <source>
        <dbReference type="ARBA" id="ARBA00022630"/>
    </source>
</evidence>
<dbReference type="PRINTS" id="PR00420">
    <property type="entry name" value="RNGMNOXGNASE"/>
</dbReference>
<evidence type="ECO:0000256" key="4">
    <source>
        <dbReference type="ARBA" id="ARBA00023002"/>
    </source>
</evidence>
<dbReference type="InterPro" id="IPR050493">
    <property type="entry name" value="FAD-dep_Monooxygenase_BioMet"/>
</dbReference>
<protein>
    <recommendedName>
        <fullName evidence="6">FAD-binding domain-containing protein</fullName>
    </recommendedName>
</protein>
<dbReference type="AlphaFoldDB" id="A0A8K0TLM9"/>
<feature type="domain" description="FAD-binding" evidence="6">
    <location>
        <begin position="330"/>
        <end position="406"/>
    </location>
</feature>
<keyword evidence="8" id="KW-1185">Reference proteome</keyword>
<comment type="similarity">
    <text evidence="1">Belongs to the paxM FAD-dependent monooxygenase family.</text>
</comment>